<protein>
    <submittedName>
        <fullName evidence="1">Uncharacterized protein</fullName>
    </submittedName>
</protein>
<dbReference type="Proteomes" id="UP000885695">
    <property type="component" value="Unassembled WGS sequence"/>
</dbReference>
<sequence>MENSATATDYLNAETDEVDGFVFKAKEEMYRELRKFDLMKDAREQYEIWKADYKKFNLSERVQYNRYYYNINLYRRRF</sequence>
<gene>
    <name evidence="1" type="ORF">ENI13_00975</name>
</gene>
<name>A0A7C1SNV0_UNCC3</name>
<reference evidence="1" key="1">
    <citation type="journal article" date="2020" name="mSystems">
        <title>Genome- and Community-Level Interaction Insights into Carbon Utilization and Element Cycling Functions of Hydrothermarchaeota in Hydrothermal Sediment.</title>
        <authorList>
            <person name="Zhou Z."/>
            <person name="Liu Y."/>
            <person name="Xu W."/>
            <person name="Pan J."/>
            <person name="Luo Z.H."/>
            <person name="Li M."/>
        </authorList>
    </citation>
    <scope>NUCLEOTIDE SEQUENCE [LARGE SCALE GENOMIC DNA]</scope>
    <source>
        <strain evidence="1">HyVt-369</strain>
    </source>
</reference>
<dbReference type="AlphaFoldDB" id="A0A7C1SNV0"/>
<organism evidence="1">
    <name type="scientific">candidate division CPR3 bacterium</name>
    <dbReference type="NCBI Taxonomy" id="2268181"/>
    <lineage>
        <taxon>Bacteria</taxon>
        <taxon>Bacteria division CPR3</taxon>
    </lineage>
</organism>
<accession>A0A7C1SNV0</accession>
<dbReference type="EMBL" id="DRHL01000053">
    <property type="protein sequence ID" value="HEB13532.1"/>
    <property type="molecule type" value="Genomic_DNA"/>
</dbReference>
<proteinExistence type="predicted"/>
<comment type="caution">
    <text evidence="1">The sequence shown here is derived from an EMBL/GenBank/DDBJ whole genome shotgun (WGS) entry which is preliminary data.</text>
</comment>
<evidence type="ECO:0000313" key="1">
    <source>
        <dbReference type="EMBL" id="HEB13532.1"/>
    </source>
</evidence>